<dbReference type="PROSITE" id="PS50928">
    <property type="entry name" value="ABC_TM1"/>
    <property type="match status" value="1"/>
</dbReference>
<comment type="similarity">
    <text evidence="8">Belongs to the binding-protein-dependent transport system permease family.</text>
</comment>
<keyword evidence="3" id="KW-1003">Cell membrane</keyword>
<evidence type="ECO:0000256" key="4">
    <source>
        <dbReference type="ARBA" id="ARBA00022692"/>
    </source>
</evidence>
<feature type="region of interest" description="Disordered" evidence="9">
    <location>
        <begin position="1"/>
        <end position="22"/>
    </location>
</feature>
<accession>A0A3A4A983</accession>
<keyword evidence="7 8" id="KW-0472">Membrane</keyword>
<dbReference type="GO" id="GO:0043190">
    <property type="term" value="C:ATP-binding cassette (ABC) transporter complex"/>
    <property type="evidence" value="ECO:0007669"/>
    <property type="project" value="InterPro"/>
</dbReference>
<comment type="caution">
    <text evidence="11">The sequence shown here is derived from an EMBL/GenBank/DDBJ whole genome shotgun (WGS) entry which is preliminary data.</text>
</comment>
<dbReference type="PANTHER" id="PTHR30614">
    <property type="entry name" value="MEMBRANE COMPONENT OF AMINO ACID ABC TRANSPORTER"/>
    <property type="match status" value="1"/>
</dbReference>
<reference evidence="11 12" key="1">
    <citation type="submission" date="2018-09" db="EMBL/GenBank/DDBJ databases">
        <title>YIM 75507 draft genome.</title>
        <authorList>
            <person name="Tang S."/>
            <person name="Feng Y."/>
        </authorList>
    </citation>
    <scope>NUCLEOTIDE SEQUENCE [LARGE SCALE GENOMIC DNA]</scope>
    <source>
        <strain evidence="11 12">YIM 75507</strain>
    </source>
</reference>
<evidence type="ECO:0000256" key="2">
    <source>
        <dbReference type="ARBA" id="ARBA00022448"/>
    </source>
</evidence>
<keyword evidence="12" id="KW-1185">Reference proteome</keyword>
<feature type="transmembrane region" description="Helical" evidence="8">
    <location>
        <begin position="253"/>
        <end position="271"/>
    </location>
</feature>
<evidence type="ECO:0000313" key="11">
    <source>
        <dbReference type="EMBL" id="RJL25165.1"/>
    </source>
</evidence>
<feature type="domain" description="ABC transmembrane type-1" evidence="10">
    <location>
        <begin position="76"/>
        <end position="270"/>
    </location>
</feature>
<dbReference type="PANTHER" id="PTHR30614:SF0">
    <property type="entry name" value="L-CYSTINE TRANSPORT SYSTEM PERMEASE PROTEIN TCYL"/>
    <property type="match status" value="1"/>
</dbReference>
<evidence type="ECO:0000313" key="12">
    <source>
        <dbReference type="Proteomes" id="UP000265768"/>
    </source>
</evidence>
<comment type="subcellular location">
    <subcellularLocation>
        <location evidence="1 8">Cell membrane</location>
        <topology evidence="1 8">Multi-pass membrane protein</topology>
    </subcellularLocation>
</comment>
<dbReference type="GO" id="GO:0006865">
    <property type="term" value="P:amino acid transport"/>
    <property type="evidence" value="ECO:0007669"/>
    <property type="project" value="UniProtKB-KW"/>
</dbReference>
<dbReference type="Gene3D" id="1.10.3720.10">
    <property type="entry name" value="MetI-like"/>
    <property type="match status" value="1"/>
</dbReference>
<dbReference type="AlphaFoldDB" id="A0A3A4A983"/>
<dbReference type="InterPro" id="IPR035906">
    <property type="entry name" value="MetI-like_sf"/>
</dbReference>
<keyword evidence="4 8" id="KW-0812">Transmembrane</keyword>
<evidence type="ECO:0000256" key="5">
    <source>
        <dbReference type="ARBA" id="ARBA00022970"/>
    </source>
</evidence>
<evidence type="ECO:0000259" key="10">
    <source>
        <dbReference type="PROSITE" id="PS50928"/>
    </source>
</evidence>
<evidence type="ECO:0000256" key="7">
    <source>
        <dbReference type="ARBA" id="ARBA00023136"/>
    </source>
</evidence>
<gene>
    <name evidence="11" type="ORF">D5H75_27930</name>
</gene>
<evidence type="ECO:0000256" key="8">
    <source>
        <dbReference type="RuleBase" id="RU363032"/>
    </source>
</evidence>
<name>A0A3A4A983_9ACTN</name>
<dbReference type="NCBIfam" id="TIGR01726">
    <property type="entry name" value="HEQRo_perm_3TM"/>
    <property type="match status" value="1"/>
</dbReference>
<evidence type="ECO:0000256" key="1">
    <source>
        <dbReference type="ARBA" id="ARBA00004651"/>
    </source>
</evidence>
<feature type="transmembrane region" description="Helical" evidence="8">
    <location>
        <begin position="71"/>
        <end position="100"/>
    </location>
</feature>
<dbReference type="GO" id="GO:0022857">
    <property type="term" value="F:transmembrane transporter activity"/>
    <property type="evidence" value="ECO:0007669"/>
    <property type="project" value="InterPro"/>
</dbReference>
<keyword evidence="6 8" id="KW-1133">Transmembrane helix</keyword>
<dbReference type="OrthoDB" id="9814902at2"/>
<evidence type="ECO:0000256" key="9">
    <source>
        <dbReference type="SAM" id="MobiDB-lite"/>
    </source>
</evidence>
<dbReference type="CDD" id="cd06261">
    <property type="entry name" value="TM_PBP2"/>
    <property type="match status" value="1"/>
</dbReference>
<dbReference type="Proteomes" id="UP000265768">
    <property type="component" value="Unassembled WGS sequence"/>
</dbReference>
<dbReference type="SUPFAM" id="SSF161098">
    <property type="entry name" value="MetI-like"/>
    <property type="match status" value="1"/>
</dbReference>
<organism evidence="11 12">
    <name type="scientific">Bailinhaonella thermotolerans</name>
    <dbReference type="NCBI Taxonomy" id="1070861"/>
    <lineage>
        <taxon>Bacteria</taxon>
        <taxon>Bacillati</taxon>
        <taxon>Actinomycetota</taxon>
        <taxon>Actinomycetes</taxon>
        <taxon>Streptosporangiales</taxon>
        <taxon>Streptosporangiaceae</taxon>
        <taxon>Bailinhaonella</taxon>
    </lineage>
</organism>
<proteinExistence type="inferred from homology"/>
<keyword evidence="5" id="KW-0029">Amino-acid transport</keyword>
<evidence type="ECO:0000256" key="6">
    <source>
        <dbReference type="ARBA" id="ARBA00022989"/>
    </source>
</evidence>
<evidence type="ECO:0000256" key="3">
    <source>
        <dbReference type="ARBA" id="ARBA00022475"/>
    </source>
</evidence>
<dbReference type="Pfam" id="PF00528">
    <property type="entry name" value="BPD_transp_1"/>
    <property type="match status" value="1"/>
</dbReference>
<dbReference type="EMBL" id="QZEY01000013">
    <property type="protein sequence ID" value="RJL25165.1"/>
    <property type="molecule type" value="Genomic_DNA"/>
</dbReference>
<protein>
    <submittedName>
        <fullName evidence="11">Amino acid ABC transporter permease</fullName>
    </submittedName>
</protein>
<keyword evidence="2 8" id="KW-0813">Transport</keyword>
<dbReference type="RefSeq" id="WP_119929525.1">
    <property type="nucleotide sequence ID" value="NZ_QZEY01000013.1"/>
</dbReference>
<dbReference type="InterPro" id="IPR010065">
    <property type="entry name" value="AA_ABC_transptr_permease_3TM"/>
</dbReference>
<dbReference type="InterPro" id="IPR000515">
    <property type="entry name" value="MetI-like"/>
</dbReference>
<feature type="transmembrane region" description="Helical" evidence="8">
    <location>
        <begin position="112"/>
        <end position="135"/>
    </location>
</feature>
<sequence length="281" mass="30133">MSTTTVEPSGPAGTPPERTGLSPRKRRRISLGIQYAIGLVVLVALVIVIDWGQVGEHFFDPDEIVKLFPNIFLIAMKNTVIYTVSAYVVGFALGLVVALMRLSSVKIYRWIALVYVEIFRGLPALLVLMIIGFGLPMALGVQMPFDIYGKVAIGLGLAASAYMAETFRAGIEAVPKGQVEAARSLGMSQSRAMVTIVVPQALRIVIPPLTNELVLLFKDSSLVSALGITAATVELTKFGSDMGITAGDTTPMIVAGMSYLVITVPLGIAVRKLEARQRKGR</sequence>
<dbReference type="InterPro" id="IPR043429">
    <property type="entry name" value="ArtM/GltK/GlnP/TcyL/YhdX-like"/>
</dbReference>
<feature type="transmembrane region" description="Helical" evidence="8">
    <location>
        <begin position="31"/>
        <end position="51"/>
    </location>
</feature>